<dbReference type="Pfam" id="PF01035">
    <property type="entry name" value="DNA_binding_1"/>
    <property type="match status" value="1"/>
</dbReference>
<reference evidence="4 5" key="1">
    <citation type="submission" date="2015-04" db="EMBL/GenBank/DDBJ databases">
        <title>Lasius niger genome sequencing.</title>
        <authorList>
            <person name="Konorov E.A."/>
            <person name="Nikitin M.A."/>
            <person name="Kirill M.V."/>
            <person name="Chang P."/>
        </authorList>
    </citation>
    <scope>NUCLEOTIDE SEQUENCE [LARGE SCALE GENOMIC DNA]</scope>
    <source>
        <tissue evidence="4">Whole</tissue>
    </source>
</reference>
<dbReference type="AlphaFoldDB" id="A0A0J7KNH5"/>
<dbReference type="SUPFAM" id="SSF46767">
    <property type="entry name" value="Methylated DNA-protein cysteine methyltransferase, C-terminal domain"/>
    <property type="match status" value="1"/>
</dbReference>
<evidence type="ECO:0000256" key="2">
    <source>
        <dbReference type="ARBA" id="ARBA00022763"/>
    </source>
</evidence>
<gene>
    <name evidence="4" type="ORF">RF55_8217</name>
</gene>
<comment type="caution">
    <text evidence="4">The sequence shown here is derived from an EMBL/GenBank/DDBJ whole genome shotgun (WGS) entry which is preliminary data.</text>
</comment>
<keyword evidence="5" id="KW-1185">Reference proteome</keyword>
<dbReference type="PANTHER" id="PTHR10815">
    <property type="entry name" value="METHYLATED-DNA--PROTEIN-CYSTEINE METHYLTRANSFERASE"/>
    <property type="match status" value="1"/>
</dbReference>
<dbReference type="PaxDb" id="67767-A0A0J7KNH5"/>
<evidence type="ECO:0000256" key="1">
    <source>
        <dbReference type="ARBA" id="ARBA00011918"/>
    </source>
</evidence>
<dbReference type="InterPro" id="IPR036631">
    <property type="entry name" value="MGMT_N_sf"/>
</dbReference>
<evidence type="ECO:0000313" key="4">
    <source>
        <dbReference type="EMBL" id="KMQ91867.1"/>
    </source>
</evidence>
<accession>A0A0J7KNH5</accession>
<evidence type="ECO:0000313" key="5">
    <source>
        <dbReference type="Proteomes" id="UP000036403"/>
    </source>
</evidence>
<feature type="domain" description="Methylated-DNA-[protein]-cysteine S-methyltransferase DNA binding" evidence="3">
    <location>
        <begin position="104"/>
        <end position="182"/>
    </location>
</feature>
<dbReference type="SUPFAM" id="SSF53155">
    <property type="entry name" value="Methylated DNA-protein cysteine methyltransferase domain"/>
    <property type="match status" value="1"/>
</dbReference>
<protein>
    <recommendedName>
        <fullName evidence="1">methylated-DNA--[protein]-cysteine S-methyltransferase</fullName>
        <ecNumber evidence="1">2.1.1.63</ecNumber>
    </recommendedName>
</protein>
<dbReference type="Proteomes" id="UP000036403">
    <property type="component" value="Unassembled WGS sequence"/>
</dbReference>
<dbReference type="NCBIfam" id="TIGR00589">
    <property type="entry name" value="ogt"/>
    <property type="match status" value="1"/>
</dbReference>
<organism evidence="4 5">
    <name type="scientific">Lasius niger</name>
    <name type="common">Black garden ant</name>
    <dbReference type="NCBI Taxonomy" id="67767"/>
    <lineage>
        <taxon>Eukaryota</taxon>
        <taxon>Metazoa</taxon>
        <taxon>Ecdysozoa</taxon>
        <taxon>Arthropoda</taxon>
        <taxon>Hexapoda</taxon>
        <taxon>Insecta</taxon>
        <taxon>Pterygota</taxon>
        <taxon>Neoptera</taxon>
        <taxon>Endopterygota</taxon>
        <taxon>Hymenoptera</taxon>
        <taxon>Apocrita</taxon>
        <taxon>Aculeata</taxon>
        <taxon>Formicoidea</taxon>
        <taxon>Formicidae</taxon>
        <taxon>Formicinae</taxon>
        <taxon>Lasius</taxon>
        <taxon>Lasius</taxon>
    </lineage>
</organism>
<proteinExistence type="predicted"/>
<dbReference type="InterPro" id="IPR014048">
    <property type="entry name" value="MethylDNA_cys_MeTrfase_DNA-bd"/>
</dbReference>
<dbReference type="STRING" id="67767.A0A0J7KNH5"/>
<dbReference type="GO" id="GO:0003908">
    <property type="term" value="F:methylated-DNA-[protein]-cysteine S-methyltransferase activity"/>
    <property type="evidence" value="ECO:0007669"/>
    <property type="project" value="UniProtKB-EC"/>
</dbReference>
<keyword evidence="2" id="KW-0227">DNA damage</keyword>
<dbReference type="PANTHER" id="PTHR10815:SF13">
    <property type="entry name" value="METHYLATED-DNA--PROTEIN-CYSTEINE METHYLTRANSFERASE"/>
    <property type="match status" value="1"/>
</dbReference>
<dbReference type="InterPro" id="IPR036217">
    <property type="entry name" value="MethylDNA_cys_MeTrfase_DNAb"/>
</dbReference>
<dbReference type="InterPro" id="IPR036388">
    <property type="entry name" value="WH-like_DNA-bd_sf"/>
</dbReference>
<dbReference type="EMBL" id="LBMM01005045">
    <property type="protein sequence ID" value="KMQ91867.1"/>
    <property type="molecule type" value="Genomic_DNA"/>
</dbReference>
<sequence>MVLFRSITVDEYKNESTFQQLYAFHETPFGKCLIAITDTDEDVIYLEFVDGDESEALKILKQKWPMTKTLKDTKNKTKNIIEKIFHPDNTSHLHSVGVLMKGTEFQIKVWRSLISIPKGTITTYEKIAQMIDNPKAAIAVGTAISKNYIAYIVPCHRVKGKNGSNKYAWGIERKEAILEYESQHV</sequence>
<evidence type="ECO:0000259" key="3">
    <source>
        <dbReference type="Pfam" id="PF01035"/>
    </source>
</evidence>
<name>A0A0J7KNH5_LASNI</name>
<dbReference type="Gene3D" id="3.30.160.70">
    <property type="entry name" value="Methylated DNA-protein cysteine methyltransferase domain"/>
    <property type="match status" value="1"/>
</dbReference>
<dbReference type="Gene3D" id="1.10.10.10">
    <property type="entry name" value="Winged helix-like DNA-binding domain superfamily/Winged helix DNA-binding domain"/>
    <property type="match status" value="1"/>
</dbReference>
<dbReference type="CDD" id="cd06445">
    <property type="entry name" value="ATase"/>
    <property type="match status" value="1"/>
</dbReference>
<dbReference type="EC" id="2.1.1.63" evidence="1"/>
<dbReference type="GO" id="GO:0006281">
    <property type="term" value="P:DNA repair"/>
    <property type="evidence" value="ECO:0007669"/>
    <property type="project" value="InterPro"/>
</dbReference>
<dbReference type="OrthoDB" id="1907495at2759"/>